<evidence type="ECO:0000313" key="3">
    <source>
        <dbReference type="Proteomes" id="UP000241764"/>
    </source>
</evidence>
<reference evidence="3" key="1">
    <citation type="submission" date="2017-11" db="EMBL/GenBank/DDBJ databases">
        <authorList>
            <person name="Kuznetsova I."/>
            <person name="Sazanova A."/>
            <person name="Chirak E."/>
            <person name="Safronova V."/>
            <person name="Willems A."/>
        </authorList>
    </citation>
    <scope>NUCLEOTIDE SEQUENCE [LARGE SCALE GENOMIC DNA]</scope>
    <source>
        <strain evidence="3">CCBAU 03422</strain>
    </source>
</reference>
<proteinExistence type="predicted"/>
<evidence type="ECO:0000313" key="2">
    <source>
        <dbReference type="EMBL" id="PSH60892.1"/>
    </source>
</evidence>
<gene>
    <name evidence="2" type="ORF">CU103_25350</name>
</gene>
<accession>A0A2P7B347</accession>
<feature type="signal peptide" evidence="1">
    <location>
        <begin position="1"/>
        <end position="23"/>
    </location>
</feature>
<name>A0A2P7B347_9HYPH</name>
<sequence>MQLPKLIPASLCAIAIISAPALSAGHDPAAISIENKAGDKLATYAFDQLKQDFPQHEIDTETPWSKAGEKFTFRGPFLKDVVAKNKIDGRDGVEVTAFDNFITKITNEEITAYAPIVAIERSCSDADRSSGACTEGQDFKPLSLDDGGPYYIVWPLDQLPKSYVPARNSIWVWFAVKLRPAD</sequence>
<dbReference type="AlphaFoldDB" id="A0A2P7B347"/>
<feature type="chain" id="PRO_5015138834" description="Molybdopterin-binding protein" evidence="1">
    <location>
        <begin position="24"/>
        <end position="182"/>
    </location>
</feature>
<protein>
    <recommendedName>
        <fullName evidence="4">Molybdopterin-binding protein</fullName>
    </recommendedName>
</protein>
<evidence type="ECO:0008006" key="4">
    <source>
        <dbReference type="Google" id="ProtNLM"/>
    </source>
</evidence>
<keyword evidence="3" id="KW-1185">Reference proteome</keyword>
<dbReference type="SUPFAM" id="SSF56524">
    <property type="entry name" value="Oxidoreductase molybdopterin-binding domain"/>
    <property type="match status" value="1"/>
</dbReference>
<organism evidence="2 3">
    <name type="scientific">Phyllobacterium sophorae</name>
    <dbReference type="NCBI Taxonomy" id="1520277"/>
    <lineage>
        <taxon>Bacteria</taxon>
        <taxon>Pseudomonadati</taxon>
        <taxon>Pseudomonadota</taxon>
        <taxon>Alphaproteobacteria</taxon>
        <taxon>Hyphomicrobiales</taxon>
        <taxon>Phyllobacteriaceae</taxon>
        <taxon>Phyllobacterium</taxon>
    </lineage>
</organism>
<dbReference type="EMBL" id="PGGM01000015">
    <property type="protein sequence ID" value="PSH60892.1"/>
    <property type="molecule type" value="Genomic_DNA"/>
</dbReference>
<keyword evidence="1" id="KW-0732">Signal</keyword>
<dbReference type="InterPro" id="IPR036374">
    <property type="entry name" value="OxRdtase_Mopterin-bd_sf"/>
</dbReference>
<dbReference type="OrthoDB" id="9798763at2"/>
<dbReference type="Proteomes" id="UP000241764">
    <property type="component" value="Unassembled WGS sequence"/>
</dbReference>
<comment type="caution">
    <text evidence="2">The sequence shown here is derived from an EMBL/GenBank/DDBJ whole genome shotgun (WGS) entry which is preliminary data.</text>
</comment>
<dbReference type="RefSeq" id="WP_106666801.1">
    <property type="nucleotide sequence ID" value="NZ_PGGM01000015.1"/>
</dbReference>
<evidence type="ECO:0000256" key="1">
    <source>
        <dbReference type="SAM" id="SignalP"/>
    </source>
</evidence>